<feature type="transmembrane region" description="Helical" evidence="1">
    <location>
        <begin position="143"/>
        <end position="169"/>
    </location>
</feature>
<keyword evidence="1" id="KW-0812">Transmembrane</keyword>
<evidence type="ECO:0000313" key="3">
    <source>
        <dbReference type="Proteomes" id="UP001232343"/>
    </source>
</evidence>
<dbReference type="RefSeq" id="WP_244682190.1">
    <property type="nucleotide sequence ID" value="NZ_JALIRM010000010.1"/>
</dbReference>
<protein>
    <recommendedName>
        <fullName evidence="4">NADH dehydrogenase subunit 6</fullName>
    </recommendedName>
</protein>
<organism evidence="2 3">
    <name type="scientific">Lederbergia wuyishanensis</name>
    <dbReference type="NCBI Taxonomy" id="1347903"/>
    <lineage>
        <taxon>Bacteria</taxon>
        <taxon>Bacillati</taxon>
        <taxon>Bacillota</taxon>
        <taxon>Bacilli</taxon>
        <taxon>Bacillales</taxon>
        <taxon>Bacillaceae</taxon>
        <taxon>Lederbergia</taxon>
    </lineage>
</organism>
<dbReference type="EMBL" id="JAUSUO010000007">
    <property type="protein sequence ID" value="MDQ0343992.1"/>
    <property type="molecule type" value="Genomic_DNA"/>
</dbReference>
<gene>
    <name evidence="2" type="ORF">J2S14_002827</name>
</gene>
<evidence type="ECO:0000313" key="2">
    <source>
        <dbReference type="EMBL" id="MDQ0343992.1"/>
    </source>
</evidence>
<keyword evidence="1" id="KW-1133">Transmembrane helix</keyword>
<name>A0ABU0D6H1_9BACI</name>
<feature type="transmembrane region" description="Helical" evidence="1">
    <location>
        <begin position="6"/>
        <end position="26"/>
    </location>
</feature>
<feature type="transmembrane region" description="Helical" evidence="1">
    <location>
        <begin position="46"/>
        <end position="68"/>
    </location>
</feature>
<proteinExistence type="predicted"/>
<comment type="caution">
    <text evidence="2">The sequence shown here is derived from an EMBL/GenBank/DDBJ whole genome shotgun (WGS) entry which is preliminary data.</text>
</comment>
<reference evidence="2 3" key="1">
    <citation type="submission" date="2023-07" db="EMBL/GenBank/DDBJ databases">
        <title>Genomic Encyclopedia of Type Strains, Phase IV (KMG-IV): sequencing the most valuable type-strain genomes for metagenomic binning, comparative biology and taxonomic classification.</title>
        <authorList>
            <person name="Goeker M."/>
        </authorList>
    </citation>
    <scope>NUCLEOTIDE SEQUENCE [LARGE SCALE GENOMIC DNA]</scope>
    <source>
        <strain evidence="2 3">DSM 27848</strain>
    </source>
</reference>
<evidence type="ECO:0000256" key="1">
    <source>
        <dbReference type="SAM" id="Phobius"/>
    </source>
</evidence>
<feature type="transmembrane region" description="Helical" evidence="1">
    <location>
        <begin position="109"/>
        <end position="131"/>
    </location>
</feature>
<accession>A0ABU0D6H1</accession>
<sequence length="176" mass="19888">MTFILLIGVIFIVVFLLNKQKFLSLVNENTILVKKLSDSNWFNNPWLSGLFIFTLNAILFSGAVGLIFLTSLLFIPYIHLVIMLLATVMSIYLWSVIRNAGQKQRKDQIIMSGIGSSFYLFLFLGFLYMTFTLEPGTPENDTFMAFIGLVFAMFVSIVAMTVCFIITGLNKNVHSN</sequence>
<evidence type="ECO:0008006" key="4">
    <source>
        <dbReference type="Google" id="ProtNLM"/>
    </source>
</evidence>
<dbReference type="Proteomes" id="UP001232343">
    <property type="component" value="Unassembled WGS sequence"/>
</dbReference>
<keyword evidence="3" id="KW-1185">Reference proteome</keyword>
<feature type="transmembrane region" description="Helical" evidence="1">
    <location>
        <begin position="74"/>
        <end position="97"/>
    </location>
</feature>
<keyword evidence="1" id="KW-0472">Membrane</keyword>